<evidence type="ECO:0000256" key="1">
    <source>
        <dbReference type="ARBA" id="ARBA00001917"/>
    </source>
</evidence>
<dbReference type="PANTHER" id="PTHR43665">
    <property type="entry name" value="ISOPENTENYL-DIPHOSPHATE DELTA-ISOMERASE"/>
    <property type="match status" value="1"/>
</dbReference>
<evidence type="ECO:0000256" key="10">
    <source>
        <dbReference type="ARBA" id="ARBA00025810"/>
    </source>
</evidence>
<evidence type="ECO:0000256" key="8">
    <source>
        <dbReference type="ARBA" id="ARBA00023229"/>
    </source>
</evidence>
<dbReference type="GO" id="GO:0005737">
    <property type="term" value="C:cytoplasm"/>
    <property type="evidence" value="ECO:0007669"/>
    <property type="project" value="UniProtKB-SubCell"/>
</dbReference>
<feature type="binding site" evidence="11">
    <location>
        <begin position="92"/>
        <end position="94"/>
    </location>
    <ligand>
        <name>substrate</name>
    </ligand>
</feature>
<reference evidence="13 14" key="1">
    <citation type="submission" date="2018-05" db="EMBL/GenBank/DDBJ databases">
        <title>Genomic Encyclopedia of Type Strains, Phase IV (KMG-IV): sequencing the most valuable type-strain genomes for metagenomic binning, comparative biology and taxonomic classification.</title>
        <authorList>
            <person name="Goeker M."/>
        </authorList>
    </citation>
    <scope>NUCLEOTIDE SEQUENCE [LARGE SCALE GENOMIC DNA]</scope>
    <source>
        <strain evidence="13 14">DSM 18773</strain>
    </source>
</reference>
<evidence type="ECO:0000256" key="9">
    <source>
        <dbReference type="ARBA" id="ARBA00023235"/>
    </source>
</evidence>
<keyword evidence="14" id="KW-1185">Reference proteome</keyword>
<dbReference type="OrthoDB" id="9795032at2"/>
<dbReference type="GO" id="GO:0004452">
    <property type="term" value="F:isopentenyl-diphosphate delta-isomerase activity"/>
    <property type="evidence" value="ECO:0007669"/>
    <property type="project" value="UniProtKB-UniRule"/>
</dbReference>
<dbReference type="InterPro" id="IPR011179">
    <property type="entry name" value="IPdP_isomerase"/>
</dbReference>
<evidence type="ECO:0000256" key="3">
    <source>
        <dbReference type="ARBA" id="ARBA00022630"/>
    </source>
</evidence>
<feature type="binding site" evidence="11">
    <location>
        <position position="121"/>
    </location>
    <ligand>
        <name>FMN</name>
        <dbReference type="ChEBI" id="CHEBI:58210"/>
    </ligand>
</feature>
<evidence type="ECO:0000313" key="13">
    <source>
        <dbReference type="EMBL" id="PWK14289.1"/>
    </source>
</evidence>
<dbReference type="AlphaFoldDB" id="A0A316DAI9"/>
<dbReference type="Gene3D" id="3.20.20.70">
    <property type="entry name" value="Aldolase class I"/>
    <property type="match status" value="1"/>
</dbReference>
<feature type="binding site" evidence="11">
    <location>
        <begin position="62"/>
        <end position="64"/>
    </location>
    <ligand>
        <name>FMN</name>
        <dbReference type="ChEBI" id="CHEBI:58210"/>
    </ligand>
</feature>
<name>A0A316DAI9_9BACL</name>
<dbReference type="InterPro" id="IPR013785">
    <property type="entry name" value="Aldolase_TIM"/>
</dbReference>
<keyword evidence="9 11" id="KW-0413">Isomerase</keyword>
<keyword evidence="7 11" id="KW-0521">NADP</keyword>
<feature type="binding site" evidence="11">
    <location>
        <position position="213"/>
    </location>
    <ligand>
        <name>FMN</name>
        <dbReference type="ChEBI" id="CHEBI:58210"/>
    </ligand>
</feature>
<organism evidence="13 14">
    <name type="scientific">Tumebacillus permanentifrigoris</name>
    <dbReference type="NCBI Taxonomy" id="378543"/>
    <lineage>
        <taxon>Bacteria</taxon>
        <taxon>Bacillati</taxon>
        <taxon>Bacillota</taxon>
        <taxon>Bacilli</taxon>
        <taxon>Bacillales</taxon>
        <taxon>Alicyclobacillaceae</taxon>
        <taxon>Tumebacillus</taxon>
    </lineage>
</organism>
<dbReference type="PIRSF" id="PIRSF003314">
    <property type="entry name" value="IPP_isomerase"/>
    <property type="match status" value="1"/>
</dbReference>
<comment type="function">
    <text evidence="11">Involved in the biosynthesis of isoprenoids. Catalyzes the 1,3-allylic rearrangement of the homoallylic substrate isopentenyl (IPP) to its allylic isomer, dimethylallyl diphosphate (DMAPP).</text>
</comment>
<feature type="domain" description="FMN-dependent dehydrogenase" evidence="12">
    <location>
        <begin position="166"/>
        <end position="325"/>
    </location>
</feature>
<keyword evidence="2 11" id="KW-0963">Cytoplasm</keyword>
<keyword evidence="5 11" id="KW-0479">Metal-binding</keyword>
<comment type="cofactor">
    <cofactor evidence="1 11">
        <name>FMN</name>
        <dbReference type="ChEBI" id="CHEBI:58210"/>
    </cofactor>
</comment>
<evidence type="ECO:0000256" key="2">
    <source>
        <dbReference type="ARBA" id="ARBA00022490"/>
    </source>
</evidence>
<comment type="catalytic activity">
    <reaction evidence="11">
        <text>isopentenyl diphosphate = dimethylallyl diphosphate</text>
        <dbReference type="Rhea" id="RHEA:23284"/>
        <dbReference type="ChEBI" id="CHEBI:57623"/>
        <dbReference type="ChEBI" id="CHEBI:128769"/>
        <dbReference type="EC" id="5.3.3.2"/>
    </reaction>
</comment>
<dbReference type="GO" id="GO:0070402">
    <property type="term" value="F:NADPH binding"/>
    <property type="evidence" value="ECO:0007669"/>
    <property type="project" value="UniProtKB-UniRule"/>
</dbReference>
<comment type="cofactor">
    <cofactor evidence="11">
        <name>Mg(2+)</name>
        <dbReference type="ChEBI" id="CHEBI:18420"/>
    </cofactor>
</comment>
<dbReference type="Proteomes" id="UP000245634">
    <property type="component" value="Unassembled WGS sequence"/>
</dbReference>
<comment type="caution">
    <text evidence="13">The sequence shown here is derived from an EMBL/GenBank/DDBJ whole genome shotgun (WGS) entry which is preliminary data.</text>
</comment>
<dbReference type="RefSeq" id="WP_109687676.1">
    <property type="nucleotide sequence ID" value="NZ_QGGL01000005.1"/>
</dbReference>
<dbReference type="HAMAP" id="MF_00354">
    <property type="entry name" value="Idi_2"/>
    <property type="match status" value="1"/>
</dbReference>
<dbReference type="GO" id="GO:0016491">
    <property type="term" value="F:oxidoreductase activity"/>
    <property type="evidence" value="ECO:0007669"/>
    <property type="project" value="InterPro"/>
</dbReference>
<feature type="binding site" evidence="11">
    <location>
        <position position="152"/>
    </location>
    <ligand>
        <name>Mg(2+)</name>
        <dbReference type="ChEBI" id="CHEBI:18420"/>
    </ligand>
</feature>
<dbReference type="InterPro" id="IPR000262">
    <property type="entry name" value="FMN-dep_DH"/>
</dbReference>
<feature type="binding site" evidence="11">
    <location>
        <begin position="6"/>
        <end position="7"/>
    </location>
    <ligand>
        <name>substrate</name>
    </ligand>
</feature>
<comment type="subunit">
    <text evidence="10 11">Homooctamer. Dimer of tetramers.</text>
</comment>
<gene>
    <name evidence="11" type="primary">fni</name>
    <name evidence="13" type="ORF">C7459_10543</name>
</gene>
<evidence type="ECO:0000313" key="14">
    <source>
        <dbReference type="Proteomes" id="UP000245634"/>
    </source>
</evidence>
<comment type="caution">
    <text evidence="11">Lacks conserved residue(s) required for the propagation of feature annotation.</text>
</comment>
<dbReference type="SUPFAM" id="SSF51395">
    <property type="entry name" value="FMN-linked oxidoreductases"/>
    <property type="match status" value="1"/>
</dbReference>
<keyword evidence="4 11" id="KW-0288">FMN</keyword>
<keyword evidence="8 11" id="KW-0414">Isoprene biosynthesis</keyword>
<feature type="binding site" evidence="11">
    <location>
        <position position="92"/>
    </location>
    <ligand>
        <name>FMN</name>
        <dbReference type="ChEBI" id="CHEBI:58210"/>
    </ligand>
</feature>
<evidence type="ECO:0000256" key="7">
    <source>
        <dbReference type="ARBA" id="ARBA00022857"/>
    </source>
</evidence>
<evidence type="ECO:0000256" key="5">
    <source>
        <dbReference type="ARBA" id="ARBA00022723"/>
    </source>
</evidence>
<dbReference type="GO" id="GO:0000287">
    <property type="term" value="F:magnesium ion binding"/>
    <property type="evidence" value="ECO:0007669"/>
    <property type="project" value="UniProtKB-UniRule"/>
</dbReference>
<feature type="binding site" evidence="11">
    <location>
        <begin position="281"/>
        <end position="282"/>
    </location>
    <ligand>
        <name>FMN</name>
        <dbReference type="ChEBI" id="CHEBI:58210"/>
    </ligand>
</feature>
<dbReference type="GO" id="GO:0008299">
    <property type="term" value="P:isoprenoid biosynthetic process"/>
    <property type="evidence" value="ECO:0007669"/>
    <property type="project" value="UniProtKB-UniRule"/>
</dbReference>
<dbReference type="Pfam" id="PF01070">
    <property type="entry name" value="FMN_dh"/>
    <property type="match status" value="1"/>
</dbReference>
<dbReference type="NCBIfam" id="TIGR02151">
    <property type="entry name" value="IPP_isom_2"/>
    <property type="match status" value="1"/>
</dbReference>
<comment type="subcellular location">
    <subcellularLocation>
        <location evidence="11">Cytoplasm</location>
    </subcellularLocation>
</comment>
<feature type="binding site" evidence="11">
    <location>
        <position position="183"/>
    </location>
    <ligand>
        <name>FMN</name>
        <dbReference type="ChEBI" id="CHEBI:58210"/>
    </ligand>
</feature>
<evidence type="ECO:0000256" key="11">
    <source>
        <dbReference type="HAMAP-Rule" id="MF_00354"/>
    </source>
</evidence>
<comment type="cofactor">
    <cofactor evidence="11">
        <name>NADPH</name>
        <dbReference type="ChEBI" id="CHEBI:57783"/>
    </cofactor>
</comment>
<dbReference type="EMBL" id="QGGL01000005">
    <property type="protein sequence ID" value="PWK14289.1"/>
    <property type="molecule type" value="Genomic_DNA"/>
</dbReference>
<dbReference type="GO" id="GO:0010181">
    <property type="term" value="F:FMN binding"/>
    <property type="evidence" value="ECO:0007669"/>
    <property type="project" value="UniProtKB-UniRule"/>
</dbReference>
<evidence type="ECO:0000256" key="4">
    <source>
        <dbReference type="ARBA" id="ARBA00022643"/>
    </source>
</evidence>
<accession>A0A316DAI9</accession>
<dbReference type="EC" id="5.3.3.2" evidence="11"/>
<dbReference type="PANTHER" id="PTHR43665:SF1">
    <property type="entry name" value="ISOPENTENYL-DIPHOSPHATE DELTA-ISOMERASE"/>
    <property type="match status" value="1"/>
</dbReference>
<keyword evidence="6 11" id="KW-0460">Magnesium</keyword>
<evidence type="ECO:0000259" key="12">
    <source>
        <dbReference type="Pfam" id="PF01070"/>
    </source>
</evidence>
<sequence length="352" mass="37764">MSIEQRKLDHVRYALALNPSLDNGFSDLRFVHRALPDFDLGDVTLATTLGGLSFSSPLLINAMTGGAGRTEEINRGLAEVAKRTGLAMAVGSQRAALKDPALARTYSVVRDVNPAGLLIANLGAGASLSDAQRAVEMIGADLMHLHLNAAQELTMPEGDRSFRGLLEKIQAVVEGLSVPVIVKEVGNGMSAETYRKLAAVGVRVVDVAGMGGTNFVSIENRRRSGLMFEQLEREWGQTTAVALLEAQPFLGAFDVIGSGGVQSALDVAKCLALGANVVGVAGAILRPLMEHGIESAVEIVEHWHEELRVILTLQECHSVAELRERPLIVRGQTAEWSRLRGIDLERIARRGL</sequence>
<protein>
    <recommendedName>
        <fullName evidence="11">Isopentenyl-diphosphate delta-isomerase</fullName>
        <shortName evidence="11">IPP isomerase</shortName>
        <ecNumber evidence="11">5.3.3.2</ecNumber>
    </recommendedName>
    <alternativeName>
        <fullName evidence="11">Isopentenyl diphosphate:dimethylallyl diphosphate isomerase</fullName>
    </alternativeName>
    <alternativeName>
        <fullName evidence="11">Isopentenyl pyrophosphate isomerase</fullName>
    </alternativeName>
    <alternativeName>
        <fullName evidence="11">Type 2 isopentenyl diphosphate isomerase</fullName>
        <shortName evidence="11">IDI-2</shortName>
    </alternativeName>
</protein>
<feature type="binding site" evidence="11">
    <location>
        <position position="151"/>
    </location>
    <ligand>
        <name>substrate</name>
    </ligand>
</feature>
<comment type="similarity">
    <text evidence="11">Belongs to the IPP isomerase type 2 family.</text>
</comment>
<dbReference type="CDD" id="cd02811">
    <property type="entry name" value="IDI-2_FMN"/>
    <property type="match status" value="1"/>
</dbReference>
<evidence type="ECO:0000256" key="6">
    <source>
        <dbReference type="ARBA" id="ARBA00022842"/>
    </source>
</evidence>
<keyword evidence="3 11" id="KW-0285">Flavoprotein</keyword>
<proteinExistence type="inferred from homology"/>